<sequence length="302" mass="31755">MRGPRGLLLPASDGFGAAEAAQLGPLGLRIVHPEAADPLLERLGAVEAGPSAVLADPQTRAAVENSLDADAPETVSGPVLDLLTLSETTVEDAPWLAELALRDDEGGYSVAGELLLPTSPLREIFVDDAPFGVVAADLVERYGEAALAAVGVLDSFTLVRTADLTLGAALEEARSGTRLEGLDGLEEWAEEVAERLGDPDLPPVVTEFTAVADLEFVREDRWPRALELMSGQRLREAVTAPVRVLGERGQVLDVPSYTAWWLRTGAVLAGRRPTDLRTADADAVLAGLYDPAPGGLDDALAA</sequence>
<keyword evidence="1" id="KW-0067">ATP-binding</keyword>
<dbReference type="Proteomes" id="UP001596956">
    <property type="component" value="Unassembled WGS sequence"/>
</dbReference>
<reference evidence="2" key="1">
    <citation type="journal article" date="2019" name="Int. J. Syst. Evol. Microbiol.">
        <title>The Global Catalogue of Microorganisms (GCM) 10K type strain sequencing project: providing services to taxonomists for standard genome sequencing and annotation.</title>
        <authorList>
            <consortium name="The Broad Institute Genomics Platform"/>
            <consortium name="The Broad Institute Genome Sequencing Center for Infectious Disease"/>
            <person name="Wu L."/>
            <person name="Ma J."/>
        </authorList>
    </citation>
    <scope>NUCLEOTIDE SEQUENCE [LARGE SCALE GENOMIC DNA]</scope>
    <source>
        <strain evidence="2">CCUG 63369</strain>
    </source>
</reference>
<name>A0ABW3BLT2_9ACTN</name>
<gene>
    <name evidence="1" type="ORF">ACFQZU_22145</name>
</gene>
<comment type="caution">
    <text evidence="1">The sequence shown here is derived from an EMBL/GenBank/DDBJ whole genome shotgun (WGS) entry which is preliminary data.</text>
</comment>
<evidence type="ECO:0000313" key="1">
    <source>
        <dbReference type="EMBL" id="MFD0803997.1"/>
    </source>
</evidence>
<organism evidence="1 2">
    <name type="scientific">Streptomonospora algeriensis</name>
    <dbReference type="NCBI Taxonomy" id="995084"/>
    <lineage>
        <taxon>Bacteria</taxon>
        <taxon>Bacillati</taxon>
        <taxon>Actinomycetota</taxon>
        <taxon>Actinomycetes</taxon>
        <taxon>Streptosporangiales</taxon>
        <taxon>Nocardiopsidaceae</taxon>
        <taxon>Streptomonospora</taxon>
    </lineage>
</organism>
<dbReference type="GO" id="GO:0005524">
    <property type="term" value="F:ATP binding"/>
    <property type="evidence" value="ECO:0007669"/>
    <property type="project" value="UniProtKB-KW"/>
</dbReference>
<accession>A0ABW3BLT2</accession>
<dbReference type="EMBL" id="JBHTHR010001272">
    <property type="protein sequence ID" value="MFD0803997.1"/>
    <property type="molecule type" value="Genomic_DNA"/>
</dbReference>
<keyword evidence="1" id="KW-0547">Nucleotide-binding</keyword>
<keyword evidence="2" id="KW-1185">Reference proteome</keyword>
<feature type="non-terminal residue" evidence="1">
    <location>
        <position position="302"/>
    </location>
</feature>
<evidence type="ECO:0000313" key="2">
    <source>
        <dbReference type="Proteomes" id="UP001596956"/>
    </source>
</evidence>
<proteinExistence type="predicted"/>
<protein>
    <submittedName>
        <fullName evidence="1">ATP-binding protein</fullName>
    </submittedName>
</protein>